<dbReference type="InterPro" id="IPR010994">
    <property type="entry name" value="RuvA_2-like"/>
</dbReference>
<dbReference type="Pfam" id="PF20582">
    <property type="entry name" value="UPF0758_N"/>
    <property type="match status" value="1"/>
</dbReference>
<proteinExistence type="predicted"/>
<sequence length="225" mass="24913">MAITDWHENDRPREKLIKFGADTLTDAELLAIFLRVGIKGKSAVELAQDLIKQFGSLNNLLNASEEEFCMGKGLGKAKYASLRGILEMAKRHFEAGLSKGDVFTQPDQLAKYLHLHIGNSHREIFAVMLLDQKHQLIELVHLFSGTVNQASVHPREVVKTVMINNASAVVLAHNHPSGDPTPSQADINITRKIKEALALIDVRVLDHIVIGDKGRFESLAQRGEV</sequence>
<evidence type="ECO:0000256" key="4">
    <source>
        <dbReference type="ARBA" id="ARBA00022833"/>
    </source>
</evidence>
<evidence type="ECO:0000256" key="3">
    <source>
        <dbReference type="ARBA" id="ARBA00022801"/>
    </source>
</evidence>
<dbReference type="InterPro" id="IPR046778">
    <property type="entry name" value="UPF0758_N"/>
</dbReference>
<evidence type="ECO:0000256" key="1">
    <source>
        <dbReference type="ARBA" id="ARBA00022670"/>
    </source>
</evidence>
<name>A0A1W1E328_9ZZZZ</name>
<evidence type="ECO:0000259" key="6">
    <source>
        <dbReference type="PROSITE" id="PS50249"/>
    </source>
</evidence>
<dbReference type="PROSITE" id="PS01302">
    <property type="entry name" value="UPF0758"/>
    <property type="match status" value="1"/>
</dbReference>
<dbReference type="InterPro" id="IPR037518">
    <property type="entry name" value="MPN"/>
</dbReference>
<keyword evidence="1" id="KW-0645">Protease</keyword>
<dbReference type="PANTHER" id="PTHR30471">
    <property type="entry name" value="DNA REPAIR PROTEIN RADC"/>
    <property type="match status" value="1"/>
</dbReference>
<feature type="domain" description="MPN" evidence="6">
    <location>
        <begin position="102"/>
        <end position="225"/>
    </location>
</feature>
<dbReference type="InterPro" id="IPR001405">
    <property type="entry name" value="UPF0758"/>
</dbReference>
<dbReference type="SUPFAM" id="SSF102712">
    <property type="entry name" value="JAB1/MPN domain"/>
    <property type="match status" value="1"/>
</dbReference>
<dbReference type="SUPFAM" id="SSF47781">
    <property type="entry name" value="RuvA domain 2-like"/>
    <property type="match status" value="1"/>
</dbReference>
<keyword evidence="5" id="KW-0482">Metalloprotease</keyword>
<keyword evidence="3" id="KW-0378">Hydrolase</keyword>
<dbReference type="CDD" id="cd08071">
    <property type="entry name" value="MPN_DUF2466"/>
    <property type="match status" value="1"/>
</dbReference>
<keyword evidence="4" id="KW-0862">Zinc</keyword>
<dbReference type="NCBIfam" id="NF000642">
    <property type="entry name" value="PRK00024.1"/>
    <property type="match status" value="1"/>
</dbReference>
<dbReference type="Gene3D" id="1.10.150.20">
    <property type="entry name" value="5' to 3' exonuclease, C-terminal subdomain"/>
    <property type="match status" value="1"/>
</dbReference>
<dbReference type="AlphaFoldDB" id="A0A1W1E328"/>
<dbReference type="Pfam" id="PF04002">
    <property type="entry name" value="RadC"/>
    <property type="match status" value="1"/>
</dbReference>
<keyword evidence="2" id="KW-0479">Metal-binding</keyword>
<dbReference type="PANTHER" id="PTHR30471:SF3">
    <property type="entry name" value="UPF0758 PROTEIN YEES-RELATED"/>
    <property type="match status" value="1"/>
</dbReference>
<protein>
    <submittedName>
        <fullName evidence="7">DNA repair protein RadC</fullName>
    </submittedName>
</protein>
<dbReference type="InterPro" id="IPR020891">
    <property type="entry name" value="UPF0758_CS"/>
</dbReference>
<dbReference type="GO" id="GO:0046872">
    <property type="term" value="F:metal ion binding"/>
    <property type="evidence" value="ECO:0007669"/>
    <property type="project" value="UniProtKB-KW"/>
</dbReference>
<dbReference type="GO" id="GO:0006508">
    <property type="term" value="P:proteolysis"/>
    <property type="evidence" value="ECO:0007669"/>
    <property type="project" value="UniProtKB-KW"/>
</dbReference>
<dbReference type="Gene3D" id="3.40.140.10">
    <property type="entry name" value="Cytidine Deaminase, domain 2"/>
    <property type="match status" value="1"/>
</dbReference>
<dbReference type="GO" id="GO:0008237">
    <property type="term" value="F:metallopeptidase activity"/>
    <property type="evidence" value="ECO:0007669"/>
    <property type="project" value="UniProtKB-KW"/>
</dbReference>
<dbReference type="InterPro" id="IPR025657">
    <property type="entry name" value="RadC_JAB"/>
</dbReference>
<dbReference type="EMBL" id="FPIA01000026">
    <property type="protein sequence ID" value="SFV88261.1"/>
    <property type="molecule type" value="Genomic_DNA"/>
</dbReference>
<organism evidence="7">
    <name type="scientific">hydrothermal vent metagenome</name>
    <dbReference type="NCBI Taxonomy" id="652676"/>
    <lineage>
        <taxon>unclassified sequences</taxon>
        <taxon>metagenomes</taxon>
        <taxon>ecological metagenomes</taxon>
    </lineage>
</organism>
<dbReference type="NCBIfam" id="TIGR00608">
    <property type="entry name" value="radc"/>
    <property type="match status" value="1"/>
</dbReference>
<accession>A0A1W1E328</accession>
<evidence type="ECO:0000313" key="7">
    <source>
        <dbReference type="EMBL" id="SFV88261.1"/>
    </source>
</evidence>
<dbReference type="PROSITE" id="PS50249">
    <property type="entry name" value="MPN"/>
    <property type="match status" value="1"/>
</dbReference>
<evidence type="ECO:0000256" key="5">
    <source>
        <dbReference type="ARBA" id="ARBA00023049"/>
    </source>
</evidence>
<evidence type="ECO:0000256" key="2">
    <source>
        <dbReference type="ARBA" id="ARBA00022723"/>
    </source>
</evidence>
<reference evidence="7" key="1">
    <citation type="submission" date="2016-10" db="EMBL/GenBank/DDBJ databases">
        <authorList>
            <person name="de Groot N.N."/>
        </authorList>
    </citation>
    <scope>NUCLEOTIDE SEQUENCE</scope>
</reference>
<gene>
    <name evidence="7" type="ORF">MNB_SUP05-SYMBIONT-7-379</name>
</gene>